<evidence type="ECO:0000256" key="7">
    <source>
        <dbReference type="ARBA" id="ARBA00023010"/>
    </source>
</evidence>
<comment type="caution">
    <text evidence="9">Lacks conserved residue(s) required for the propagation of feature annotation.</text>
</comment>
<protein>
    <recommendedName>
        <fullName evidence="9">Protein translocase subunit SecE</fullName>
    </recommendedName>
</protein>
<sequence length="129" mass="14419">MDVSRLVNLVYVGIAILTFVIADKALEWLWSAVEALPRVAIIGSAVTLPTVIAAALTIGLVAYLYRRKDVYSYLSEVVIELKKVTWPSWNETKRSTLIVIVFTVLLSVFLWGSDQIWSFLTDMLLTPGT</sequence>
<comment type="subunit">
    <text evidence="9">Component of the Sec protein translocase complex. Heterotrimer consisting of SecY, SecE and SecG subunits. The heterotrimers can form oligomers, although 1 heterotrimer is thought to be able to translocate proteins. Interacts with the ribosome. Interacts with SecDF, and other proteins may be involved. Interacts with SecA.</text>
</comment>
<evidence type="ECO:0000256" key="4">
    <source>
        <dbReference type="ARBA" id="ARBA00022692"/>
    </source>
</evidence>
<dbReference type="GO" id="GO:0009306">
    <property type="term" value="P:protein secretion"/>
    <property type="evidence" value="ECO:0007669"/>
    <property type="project" value="UniProtKB-UniRule"/>
</dbReference>
<keyword evidence="7 9" id="KW-0811">Translocation</keyword>
<evidence type="ECO:0000313" key="10">
    <source>
        <dbReference type="EMBL" id="QDG52501.1"/>
    </source>
</evidence>
<dbReference type="NCBIfam" id="TIGR00964">
    <property type="entry name" value="secE_bact"/>
    <property type="match status" value="1"/>
</dbReference>
<evidence type="ECO:0000256" key="9">
    <source>
        <dbReference type="HAMAP-Rule" id="MF_00422"/>
    </source>
</evidence>
<dbReference type="RefSeq" id="WP_141198971.1">
    <property type="nucleotide sequence ID" value="NZ_CP041186.1"/>
</dbReference>
<keyword evidence="11" id="KW-1185">Reference proteome</keyword>
<keyword evidence="2 9" id="KW-0813">Transport</keyword>
<dbReference type="PANTHER" id="PTHR33910">
    <property type="entry name" value="PROTEIN TRANSLOCASE SUBUNIT SECE"/>
    <property type="match status" value="1"/>
</dbReference>
<dbReference type="GO" id="GO:0065002">
    <property type="term" value="P:intracellular protein transmembrane transport"/>
    <property type="evidence" value="ECO:0007669"/>
    <property type="project" value="UniProtKB-UniRule"/>
</dbReference>
<organism evidence="10 11">
    <name type="scientific">Persicimonas caeni</name>
    <dbReference type="NCBI Taxonomy" id="2292766"/>
    <lineage>
        <taxon>Bacteria</taxon>
        <taxon>Deltaproteobacteria</taxon>
        <taxon>Bradymonadales</taxon>
        <taxon>Bradymonadaceae</taxon>
        <taxon>Persicimonas</taxon>
    </lineage>
</organism>
<accession>A0A5B8YBB8</accession>
<dbReference type="HAMAP" id="MF_00422">
    <property type="entry name" value="SecE"/>
    <property type="match status" value="1"/>
</dbReference>
<dbReference type="GO" id="GO:0006605">
    <property type="term" value="P:protein targeting"/>
    <property type="evidence" value="ECO:0007669"/>
    <property type="project" value="UniProtKB-UniRule"/>
</dbReference>
<keyword evidence="3 9" id="KW-1003">Cell membrane</keyword>
<dbReference type="AlphaFoldDB" id="A0A4Y6PVX5"/>
<dbReference type="EMBL" id="CP041186">
    <property type="protein sequence ID" value="QDG52501.1"/>
    <property type="molecule type" value="Genomic_DNA"/>
</dbReference>
<dbReference type="InterPro" id="IPR001901">
    <property type="entry name" value="Translocase_SecE/Sec61-g"/>
</dbReference>
<dbReference type="Gene3D" id="1.20.5.1030">
    <property type="entry name" value="Preprotein translocase secy subunit"/>
    <property type="match status" value="1"/>
</dbReference>
<evidence type="ECO:0000256" key="5">
    <source>
        <dbReference type="ARBA" id="ARBA00022927"/>
    </source>
</evidence>
<name>A0A4Y6PVX5_PERCE</name>
<keyword evidence="5 9" id="KW-0653">Protein transport</keyword>
<evidence type="ECO:0000256" key="8">
    <source>
        <dbReference type="ARBA" id="ARBA00023136"/>
    </source>
</evidence>
<dbReference type="PANTHER" id="PTHR33910:SF1">
    <property type="entry name" value="PROTEIN TRANSLOCASE SUBUNIT SECE"/>
    <property type="match status" value="1"/>
</dbReference>
<comment type="function">
    <text evidence="9">Essential subunit of the Sec protein translocation channel SecYEG. Clamps together the 2 halves of SecY. May contact the channel plug during translocation.</text>
</comment>
<proteinExistence type="inferred from homology"/>
<dbReference type="GO" id="GO:0005886">
    <property type="term" value="C:plasma membrane"/>
    <property type="evidence" value="ECO:0007669"/>
    <property type="project" value="UniProtKB-UniRule"/>
</dbReference>
<keyword evidence="6 9" id="KW-1133">Transmembrane helix</keyword>
<dbReference type="PROSITE" id="PS01067">
    <property type="entry name" value="SECE_SEC61G"/>
    <property type="match status" value="1"/>
</dbReference>
<dbReference type="Pfam" id="PF00584">
    <property type="entry name" value="SecE"/>
    <property type="match status" value="1"/>
</dbReference>
<evidence type="ECO:0000256" key="2">
    <source>
        <dbReference type="ARBA" id="ARBA00022448"/>
    </source>
</evidence>
<feature type="transmembrane region" description="Helical" evidence="9">
    <location>
        <begin position="6"/>
        <end position="26"/>
    </location>
</feature>
<comment type="similarity">
    <text evidence="9">Belongs to the SecE/SEC61-gamma family.</text>
</comment>
<dbReference type="GO" id="GO:0008320">
    <property type="term" value="F:protein transmembrane transporter activity"/>
    <property type="evidence" value="ECO:0007669"/>
    <property type="project" value="UniProtKB-UniRule"/>
</dbReference>
<gene>
    <name evidence="9 10" type="primary">secE</name>
    <name evidence="10" type="ORF">FIV42_17705</name>
</gene>
<dbReference type="InterPro" id="IPR038379">
    <property type="entry name" value="SecE_sf"/>
</dbReference>
<dbReference type="OrthoDB" id="5382262at2"/>
<reference evidence="10 11" key="1">
    <citation type="submission" date="2019-06" db="EMBL/GenBank/DDBJ databases">
        <title>Persicimonas caeni gen. nov., sp. nov., a predatory bacterium isolated from solar saltern.</title>
        <authorList>
            <person name="Wang S."/>
        </authorList>
    </citation>
    <scope>NUCLEOTIDE SEQUENCE [LARGE SCALE GENOMIC DNA]</scope>
    <source>
        <strain evidence="10 11">YN101</strain>
    </source>
</reference>
<feature type="transmembrane region" description="Helical" evidence="9">
    <location>
        <begin position="95"/>
        <end position="113"/>
    </location>
</feature>
<dbReference type="InterPro" id="IPR005807">
    <property type="entry name" value="SecE_bac"/>
</dbReference>
<keyword evidence="4 9" id="KW-0812">Transmembrane</keyword>
<evidence type="ECO:0000313" key="11">
    <source>
        <dbReference type="Proteomes" id="UP000315995"/>
    </source>
</evidence>
<evidence type="ECO:0000256" key="3">
    <source>
        <dbReference type="ARBA" id="ARBA00022475"/>
    </source>
</evidence>
<evidence type="ECO:0000256" key="6">
    <source>
        <dbReference type="ARBA" id="ARBA00022989"/>
    </source>
</evidence>
<comment type="subcellular location">
    <subcellularLocation>
        <location evidence="1">Membrane</location>
    </subcellularLocation>
</comment>
<dbReference type="GO" id="GO:0043952">
    <property type="term" value="P:protein transport by the Sec complex"/>
    <property type="evidence" value="ECO:0007669"/>
    <property type="project" value="UniProtKB-UniRule"/>
</dbReference>
<keyword evidence="8 9" id="KW-0472">Membrane</keyword>
<accession>A0A4Y6PVX5</accession>
<evidence type="ECO:0000256" key="1">
    <source>
        <dbReference type="ARBA" id="ARBA00004370"/>
    </source>
</evidence>
<dbReference type="Proteomes" id="UP000315995">
    <property type="component" value="Chromosome"/>
</dbReference>
<feature type="transmembrane region" description="Helical" evidence="9">
    <location>
        <begin position="38"/>
        <end position="65"/>
    </location>
</feature>